<evidence type="ECO:0000313" key="1">
    <source>
        <dbReference type="EMBL" id="SDS12693.1"/>
    </source>
</evidence>
<dbReference type="AlphaFoldDB" id="A0A1H1PNG5"/>
<organism evidence="1 2">
    <name type="scientific">Microlunatus soli</name>
    <dbReference type="NCBI Taxonomy" id="630515"/>
    <lineage>
        <taxon>Bacteria</taxon>
        <taxon>Bacillati</taxon>
        <taxon>Actinomycetota</taxon>
        <taxon>Actinomycetes</taxon>
        <taxon>Propionibacteriales</taxon>
        <taxon>Propionibacteriaceae</taxon>
        <taxon>Microlunatus</taxon>
    </lineage>
</organism>
<dbReference type="OrthoDB" id="3837775at2"/>
<dbReference type="RefSeq" id="WP_157683212.1">
    <property type="nucleotide sequence ID" value="NZ_LT629772.1"/>
</dbReference>
<keyword evidence="2" id="KW-1185">Reference proteome</keyword>
<proteinExistence type="predicted"/>
<dbReference type="Proteomes" id="UP000199103">
    <property type="component" value="Chromosome I"/>
</dbReference>
<gene>
    <name evidence="1" type="ORF">SAMN04489812_0963</name>
</gene>
<name>A0A1H1PNG5_9ACTN</name>
<evidence type="ECO:0008006" key="3">
    <source>
        <dbReference type="Google" id="ProtNLM"/>
    </source>
</evidence>
<protein>
    <recommendedName>
        <fullName evidence="3">Nucleotidyltransferase domain-containing protein</fullName>
    </recommendedName>
</protein>
<accession>A0A1H1PNG5</accession>
<evidence type="ECO:0000313" key="2">
    <source>
        <dbReference type="Proteomes" id="UP000199103"/>
    </source>
</evidence>
<sequence>MAQRNELSVPDRAVPVVTQLADHYRRRPELGWMYGQGSVFSGLRDDSDLDLILVWEQMPTTATLPHQLTSRWIPHGNMSLEKATIDACDVDLMHVPRPEFENWLEQVRRGDGWTGHAWPQPIHVAAGRAEAVMLLDDRGDGAAHQLQVQRPSSALVEAVTDQLRSSLPGYVRELREAAAQRHRWLYTSLASQLHRTIYLAWFLAEGHYPPFPKYLPQWFDRLNMNTTLRRLEDDYWSAPSDPDRADAIAELAEAVVTLAEQKLIQAPSPFSGRPAS</sequence>
<dbReference type="EMBL" id="LT629772">
    <property type="protein sequence ID" value="SDS12693.1"/>
    <property type="molecule type" value="Genomic_DNA"/>
</dbReference>
<reference evidence="1 2" key="1">
    <citation type="submission" date="2016-10" db="EMBL/GenBank/DDBJ databases">
        <authorList>
            <person name="de Groot N.N."/>
        </authorList>
    </citation>
    <scope>NUCLEOTIDE SEQUENCE [LARGE SCALE GENOMIC DNA]</scope>
    <source>
        <strain evidence="1 2">DSM 21800</strain>
    </source>
</reference>